<name>A0A4Q2US16_9BACT</name>
<comment type="caution">
    <text evidence="2">The sequence shown here is derived from an EMBL/GenBank/DDBJ whole genome shotgun (WGS) entry which is preliminary data.</text>
</comment>
<keyword evidence="1" id="KW-1133">Transmembrane helix</keyword>
<evidence type="ECO:0000256" key="1">
    <source>
        <dbReference type="SAM" id="Phobius"/>
    </source>
</evidence>
<dbReference type="AlphaFoldDB" id="A0A4Q2US16"/>
<gene>
    <name evidence="2" type="ORF">EQG79_00430</name>
</gene>
<proteinExistence type="predicted"/>
<dbReference type="Proteomes" id="UP000290407">
    <property type="component" value="Unassembled WGS sequence"/>
</dbReference>
<dbReference type="RefSeq" id="WP_129598750.1">
    <property type="nucleotide sequence ID" value="NZ_SBLB01000001.1"/>
</dbReference>
<accession>A0A4Q2US16</accession>
<reference evidence="2 3" key="1">
    <citation type="submission" date="2019-01" db="EMBL/GenBank/DDBJ databases">
        <title>Spirosoma flava sp. nov., a propanil-degrading bacterium isolated from herbicide-contaminated soil.</title>
        <authorList>
            <person name="Zhang L."/>
            <person name="Jiang J.-D."/>
        </authorList>
    </citation>
    <scope>NUCLEOTIDE SEQUENCE [LARGE SCALE GENOMIC DNA]</scope>
    <source>
        <strain evidence="2 3">TY50</strain>
    </source>
</reference>
<sequence>MFIAFLKPIVTKAGAVLRDGFLYVYRNPFILVLLLLVGLILSLYVSGRKQNQLDYLQPRHDSLLALSQTQFETIRTATTKVEANHETEKKNSLADSLAATRLDSAVLHNAIDSLLSVNRAYRHNANAPAARGRNLPATR</sequence>
<evidence type="ECO:0000313" key="3">
    <source>
        <dbReference type="Proteomes" id="UP000290407"/>
    </source>
</evidence>
<feature type="transmembrane region" description="Helical" evidence="1">
    <location>
        <begin position="29"/>
        <end position="47"/>
    </location>
</feature>
<dbReference type="EMBL" id="SBLB01000001">
    <property type="protein sequence ID" value="RYC70651.1"/>
    <property type="molecule type" value="Genomic_DNA"/>
</dbReference>
<keyword evidence="1" id="KW-0812">Transmembrane</keyword>
<evidence type="ECO:0000313" key="2">
    <source>
        <dbReference type="EMBL" id="RYC70651.1"/>
    </source>
</evidence>
<keyword evidence="1" id="KW-0472">Membrane</keyword>
<organism evidence="2 3">
    <name type="scientific">Spirosoma sordidisoli</name>
    <dbReference type="NCBI Taxonomy" id="2502893"/>
    <lineage>
        <taxon>Bacteria</taxon>
        <taxon>Pseudomonadati</taxon>
        <taxon>Bacteroidota</taxon>
        <taxon>Cytophagia</taxon>
        <taxon>Cytophagales</taxon>
        <taxon>Cytophagaceae</taxon>
        <taxon>Spirosoma</taxon>
    </lineage>
</organism>
<keyword evidence="3" id="KW-1185">Reference proteome</keyword>
<protein>
    <submittedName>
        <fullName evidence="2">Uncharacterized protein</fullName>
    </submittedName>
</protein>